<evidence type="ECO:0000256" key="4">
    <source>
        <dbReference type="ARBA" id="ARBA00022801"/>
    </source>
</evidence>
<dbReference type="PROSITE" id="PS52035">
    <property type="entry name" value="PEPTIDASE_M14"/>
    <property type="match status" value="1"/>
</dbReference>
<dbReference type="PANTHER" id="PTHR11705">
    <property type="entry name" value="PROTEASE FAMILY M14 CARBOXYPEPTIDASE A,B"/>
    <property type="match status" value="1"/>
</dbReference>
<accession>A0A937XDS1</accession>
<name>A0A937XDS1_UNCW3</name>
<evidence type="ECO:0000256" key="7">
    <source>
        <dbReference type="PROSITE-ProRule" id="PRU01379"/>
    </source>
</evidence>
<dbReference type="InterPro" id="IPR025965">
    <property type="entry name" value="FlgD/Vpr_Ig-like"/>
</dbReference>
<dbReference type="GO" id="GO:0004181">
    <property type="term" value="F:metallocarboxypeptidase activity"/>
    <property type="evidence" value="ECO:0007669"/>
    <property type="project" value="InterPro"/>
</dbReference>
<dbReference type="Gene3D" id="2.60.40.1120">
    <property type="entry name" value="Carboxypeptidase-like, regulatory domain"/>
    <property type="match status" value="1"/>
</dbReference>
<dbReference type="SUPFAM" id="SSF53187">
    <property type="entry name" value="Zn-dependent exopeptidases"/>
    <property type="match status" value="1"/>
</dbReference>
<evidence type="ECO:0000259" key="9">
    <source>
        <dbReference type="PROSITE" id="PS52035"/>
    </source>
</evidence>
<evidence type="ECO:0000313" key="10">
    <source>
        <dbReference type="EMBL" id="MBM3331850.1"/>
    </source>
</evidence>
<dbReference type="InterPro" id="IPR008969">
    <property type="entry name" value="CarboxyPept-like_regulatory"/>
</dbReference>
<evidence type="ECO:0000313" key="11">
    <source>
        <dbReference type="Proteomes" id="UP000779900"/>
    </source>
</evidence>
<feature type="signal peptide" evidence="8">
    <location>
        <begin position="1"/>
        <end position="19"/>
    </location>
</feature>
<evidence type="ECO:0000256" key="8">
    <source>
        <dbReference type="SAM" id="SignalP"/>
    </source>
</evidence>
<dbReference type="Pfam" id="PF00246">
    <property type="entry name" value="Peptidase_M14"/>
    <property type="match status" value="1"/>
</dbReference>
<protein>
    <recommendedName>
        <fullName evidence="9">Peptidase M14 domain-containing protein</fullName>
    </recommendedName>
</protein>
<dbReference type="SUPFAM" id="SSF49464">
    <property type="entry name" value="Carboxypeptidase regulatory domain-like"/>
    <property type="match status" value="1"/>
</dbReference>
<keyword evidence="8" id="KW-0732">Signal</keyword>
<evidence type="ECO:0000256" key="6">
    <source>
        <dbReference type="ARBA" id="ARBA00023049"/>
    </source>
</evidence>
<dbReference type="GO" id="GO:0008270">
    <property type="term" value="F:zinc ion binding"/>
    <property type="evidence" value="ECO:0007669"/>
    <property type="project" value="InterPro"/>
</dbReference>
<keyword evidence="4" id="KW-0378">Hydrolase</keyword>
<dbReference type="Gene3D" id="2.60.40.4070">
    <property type="match status" value="1"/>
</dbReference>
<dbReference type="Proteomes" id="UP000779900">
    <property type="component" value="Unassembled WGS sequence"/>
</dbReference>
<evidence type="ECO:0000256" key="1">
    <source>
        <dbReference type="ARBA" id="ARBA00001947"/>
    </source>
</evidence>
<dbReference type="Pfam" id="PF13620">
    <property type="entry name" value="CarboxypepD_reg"/>
    <property type="match status" value="1"/>
</dbReference>
<dbReference type="InterPro" id="IPR000834">
    <property type="entry name" value="Peptidase_M14"/>
</dbReference>
<keyword evidence="6" id="KW-0482">Metalloprotease</keyword>
<keyword evidence="5" id="KW-0862">Zinc</keyword>
<reference evidence="10" key="1">
    <citation type="submission" date="2019-03" db="EMBL/GenBank/DDBJ databases">
        <title>Lake Tanganyika Metagenome-Assembled Genomes (MAGs).</title>
        <authorList>
            <person name="Tran P."/>
        </authorList>
    </citation>
    <scope>NUCLEOTIDE SEQUENCE</scope>
    <source>
        <strain evidence="10">K_DeepCast_150m_m2_040</strain>
    </source>
</reference>
<comment type="cofactor">
    <cofactor evidence="1">
        <name>Zn(2+)</name>
        <dbReference type="ChEBI" id="CHEBI:29105"/>
    </cofactor>
</comment>
<dbReference type="Pfam" id="PF13860">
    <property type="entry name" value="FlgD_ig"/>
    <property type="match status" value="1"/>
</dbReference>
<feature type="active site" description="Proton donor/acceptor" evidence="7">
    <location>
        <position position="325"/>
    </location>
</feature>
<proteinExistence type="inferred from homology"/>
<dbReference type="AlphaFoldDB" id="A0A937XDS1"/>
<gene>
    <name evidence="10" type="ORF">FJY68_08375</name>
</gene>
<sequence length="1029" mass="110870">MKKSLLFCLIGLALAPASAANLLDVVEMKVRVYATPEQVTRIASDVLEFYAVGEGWFVGAVTQPTYEELVREGFDIEVLVPDVRAAAMQDVAVFHTYAQLRDTWAIIAQNHPSICRLDTIGHSYNGNLILAMKISDNVDAMEGEPRICFDFSIHGNENNGCEIAHYSLIQIVERYNVDPDITRWVNEREIWLVPMDNPDGLIARTRSNGNGVDCNRNYGLSWGFGSNGGSGPFSEPETQCFYFLAEEHPMAAWSQYHSGVEVVMWCWGYTTRAAMDSIVTAYEMTRYGQICNYPAGQISRILYTVTGGSVDWYQGARGALGYVPEVCDGQPSPPSEIDTINRKNWTAMKEQIERVMWGIRGRVLDSVSGQPVDARVKVNPPNWFAYTDSMGYFHRNAHAGTYTVTVEANGYRTKTFSGVVVPTDTFTVVNVLLAPDTAAGARAFKVITTYMNESPANSNPTFPSYALGASDGIRYSIGNDGYASFDMGAKTPIVNGSGSDFTVVEGDTSPEACSVFVSNDWNGPWHYVGIGTGTQGYDISVAGMGSARFVRIVDDGNGGSGGYAGFDLDAIEAVVVNAPALGYQGQTIIDSPPGGNGDGKLDPGENADLVIALKNSGRLGVDSLSAVLRTTDAYVSVSDSTGHYGTVPPDSTRNNNGDRFHVAAAANTPMEHVALVRMYLTGEGYSDSVLFTVRVGEILATDPIPDGPRTPALYWAYDDIDTLYPPHQPYEWVEVNATGTRLTFADNDDVVAITIPPGFGPLKFYGQTYTQLSISADGWVACGNYTTSNYENTDLPSTSAPRATVFANWDDLYPVSGGGGAGYVYWHHDTAGHRLVVEYDSVAYYGGTNRDKFEVVYYDTTVTTPSGDNVILVQYMTAVGFNSSTVGIQDPTRAIGIQDLYNGTLTHGAAPIAAGRAIKYTTDPPTGIIEQVSGMHPGTRLTLMSVGNPSRGRVAFSYALPAAGMATLSVYDGAGRLVKQLAGGPLMAGAYRAIWDGTDAHGSKVVAGVYLVRLVAGEKSVVTKAAVVR</sequence>
<dbReference type="GO" id="GO:0006508">
    <property type="term" value="P:proteolysis"/>
    <property type="evidence" value="ECO:0007669"/>
    <property type="project" value="UniProtKB-KW"/>
</dbReference>
<dbReference type="Gene3D" id="3.40.630.10">
    <property type="entry name" value="Zn peptidases"/>
    <property type="match status" value="1"/>
</dbReference>
<feature type="chain" id="PRO_5038017196" description="Peptidase M14 domain-containing protein" evidence="8">
    <location>
        <begin position="20"/>
        <end position="1029"/>
    </location>
</feature>
<comment type="caution">
    <text evidence="10">The sequence shown here is derived from an EMBL/GenBank/DDBJ whole genome shotgun (WGS) entry which is preliminary data.</text>
</comment>
<dbReference type="SMART" id="SM00631">
    <property type="entry name" value="Zn_pept"/>
    <property type="match status" value="1"/>
</dbReference>
<dbReference type="PANTHER" id="PTHR11705:SF143">
    <property type="entry name" value="SLL0236 PROTEIN"/>
    <property type="match status" value="1"/>
</dbReference>
<dbReference type="GO" id="GO:0005615">
    <property type="term" value="C:extracellular space"/>
    <property type="evidence" value="ECO:0007669"/>
    <property type="project" value="TreeGrafter"/>
</dbReference>
<feature type="domain" description="Peptidase M14" evidence="9">
    <location>
        <begin position="93"/>
        <end position="355"/>
    </location>
</feature>
<comment type="similarity">
    <text evidence="2 7">Belongs to the peptidase M14 family.</text>
</comment>
<keyword evidence="3" id="KW-0645">Protease</keyword>
<dbReference type="EMBL" id="VGIR01000046">
    <property type="protein sequence ID" value="MBM3331850.1"/>
    <property type="molecule type" value="Genomic_DNA"/>
</dbReference>
<evidence type="ECO:0000256" key="3">
    <source>
        <dbReference type="ARBA" id="ARBA00022670"/>
    </source>
</evidence>
<evidence type="ECO:0000256" key="5">
    <source>
        <dbReference type="ARBA" id="ARBA00022833"/>
    </source>
</evidence>
<organism evidence="10 11">
    <name type="scientific">candidate division WOR-3 bacterium</name>
    <dbReference type="NCBI Taxonomy" id="2052148"/>
    <lineage>
        <taxon>Bacteria</taxon>
        <taxon>Bacteria division WOR-3</taxon>
    </lineage>
</organism>
<evidence type="ECO:0000256" key="2">
    <source>
        <dbReference type="ARBA" id="ARBA00005988"/>
    </source>
</evidence>